<reference evidence="2" key="1">
    <citation type="submission" date="2015-03" db="EMBL/GenBank/DDBJ databases">
        <authorList>
            <consortium name="Pathogen Informatics"/>
            <person name="Murphy D."/>
        </authorList>
    </citation>
    <scope>NUCLEOTIDE SEQUENCE [LARGE SCALE GENOMIC DNA]</scope>
    <source>
        <strain evidence="2">IP6945</strain>
    </source>
</reference>
<evidence type="ECO:0000313" key="2">
    <source>
        <dbReference type="Proteomes" id="UP000041882"/>
    </source>
</evidence>
<proteinExistence type="predicted"/>
<dbReference type="EMBL" id="CQAW01000001">
    <property type="protein sequence ID" value="CNH07218.1"/>
    <property type="molecule type" value="Genomic_DNA"/>
</dbReference>
<gene>
    <name evidence="1" type="ORF">ERS008472_00481</name>
</gene>
<dbReference type="Proteomes" id="UP000041882">
    <property type="component" value="Unassembled WGS sequence"/>
</dbReference>
<accession>A0A0T9NGF7</accession>
<dbReference type="GO" id="GO:0003677">
    <property type="term" value="F:DNA binding"/>
    <property type="evidence" value="ECO:0007669"/>
    <property type="project" value="InterPro"/>
</dbReference>
<dbReference type="GO" id="GO:0006355">
    <property type="term" value="P:regulation of DNA-templated transcription"/>
    <property type="evidence" value="ECO:0007669"/>
    <property type="project" value="InterPro"/>
</dbReference>
<name>A0A0T9NGF7_9GAMM</name>
<dbReference type="SUPFAM" id="SSF46894">
    <property type="entry name" value="C-terminal effector domain of the bipartite response regulators"/>
    <property type="match status" value="1"/>
</dbReference>
<dbReference type="RefSeq" id="WP_050112441.1">
    <property type="nucleotide sequence ID" value="NZ_CABHXQ010000081.1"/>
</dbReference>
<dbReference type="AlphaFoldDB" id="A0A0T9NGF7"/>
<keyword evidence="2" id="KW-1185">Reference proteome</keyword>
<organism evidence="1 2">
    <name type="scientific">Yersinia thracica</name>
    <dbReference type="NCBI Taxonomy" id="2890319"/>
    <lineage>
        <taxon>Bacteria</taxon>
        <taxon>Pseudomonadati</taxon>
        <taxon>Pseudomonadota</taxon>
        <taxon>Gammaproteobacteria</taxon>
        <taxon>Enterobacterales</taxon>
        <taxon>Yersiniaceae</taxon>
        <taxon>Yersinia</taxon>
    </lineage>
</organism>
<dbReference type="InterPro" id="IPR016032">
    <property type="entry name" value="Sig_transdc_resp-reg_C-effctor"/>
</dbReference>
<protein>
    <submittedName>
        <fullName evidence="1">Uncharacterized protein</fullName>
    </submittedName>
</protein>
<sequence>MDKRIVIYSECPHAALGLVSLCQNLPGKSECQVVTTRDALHQALIQPIVTLLLCVAKGTTEEMADLLEVSVPKHCHRGGVTLHDTPVLKRMLDAAGFDMVLSAREPLASLAERLRLMWRRTPQQYKQQCRKTTIYLAKERAVLCELLRGKNLNYIADNIGLSYNSVSRYKQRGLRRTGIDSLNAMICELNGNR</sequence>
<evidence type="ECO:0000313" key="1">
    <source>
        <dbReference type="EMBL" id="CNH07218.1"/>
    </source>
</evidence>